<feature type="chain" id="PRO_5016561688" description="DUF2690 domain-containing protein" evidence="1">
    <location>
        <begin position="29"/>
        <end position="209"/>
    </location>
</feature>
<evidence type="ECO:0000256" key="1">
    <source>
        <dbReference type="SAM" id="SignalP"/>
    </source>
</evidence>
<reference evidence="2 3" key="2">
    <citation type="submission" date="2018-06" db="EMBL/GenBank/DDBJ databases">
        <authorList>
            <person name="Zhirakovskaya E."/>
        </authorList>
    </citation>
    <scope>NUCLEOTIDE SEQUENCE [LARGE SCALE GENOMIC DNA]</scope>
    <source>
        <strain evidence="2 3">FBKL4.011</strain>
    </source>
</reference>
<gene>
    <name evidence="2" type="ORF">DL897_15655</name>
</gene>
<organism evidence="2 3">
    <name type="scientific">Thermoflavimicrobium daqui</name>
    <dbReference type="NCBI Taxonomy" id="2137476"/>
    <lineage>
        <taxon>Bacteria</taxon>
        <taxon>Bacillati</taxon>
        <taxon>Bacillota</taxon>
        <taxon>Bacilli</taxon>
        <taxon>Bacillales</taxon>
        <taxon>Thermoactinomycetaceae</taxon>
        <taxon>Thermoflavimicrobium</taxon>
    </lineage>
</organism>
<dbReference type="AlphaFoldDB" id="A0A364K1E7"/>
<evidence type="ECO:0000313" key="2">
    <source>
        <dbReference type="EMBL" id="RAL21851.1"/>
    </source>
</evidence>
<protein>
    <recommendedName>
        <fullName evidence="4">DUF2690 domain-containing protein</fullName>
    </recommendedName>
</protein>
<accession>A0A364K1E7</accession>
<dbReference type="InterPro" id="IPR021224">
    <property type="entry name" value="DUF2690"/>
</dbReference>
<sequence length="209" mass="22959">MKSVKKRGSVAALSSFILLAGVTSTVNALPVDQSTSSIAKKPVKIERKGSMTYEWYNGASPTKLPSEQEIAKKKARRGAAKTLTSVKASYDNTDPASTGCANDAITAKSVRVLRTSDKKVLGTIELRYSRKCKTAWSRMGVEKLSMIKEGEAFLYRKESDSFVYKGSAGVSPGTSNYTNQFNDDKTVSLSHGRIQLRDNQYYEAETEPY</sequence>
<comment type="caution">
    <text evidence="2">The sequence shown here is derived from an EMBL/GenBank/DDBJ whole genome shotgun (WGS) entry which is preliminary data.</text>
</comment>
<keyword evidence="1" id="KW-0732">Signal</keyword>
<dbReference type="Pfam" id="PF10901">
    <property type="entry name" value="DUF2690"/>
    <property type="match status" value="1"/>
</dbReference>
<keyword evidence="3" id="KW-1185">Reference proteome</keyword>
<name>A0A364K1E7_9BACL</name>
<evidence type="ECO:0000313" key="3">
    <source>
        <dbReference type="Proteomes" id="UP000251213"/>
    </source>
</evidence>
<reference evidence="2 3" key="1">
    <citation type="submission" date="2018-06" db="EMBL/GenBank/DDBJ databases">
        <title>Thermoflavimicrobium daqus sp. nov., a thermophilic microbe isolated from Moutai-flavour Daqu.</title>
        <authorList>
            <person name="Wang X."/>
            <person name="Zhou H."/>
        </authorList>
    </citation>
    <scope>NUCLEOTIDE SEQUENCE [LARGE SCALE GENOMIC DNA]</scope>
    <source>
        <strain evidence="2 3">FBKL4.011</strain>
    </source>
</reference>
<evidence type="ECO:0008006" key="4">
    <source>
        <dbReference type="Google" id="ProtNLM"/>
    </source>
</evidence>
<dbReference type="EMBL" id="QJKK01000012">
    <property type="protein sequence ID" value="RAL21851.1"/>
    <property type="molecule type" value="Genomic_DNA"/>
</dbReference>
<dbReference type="Proteomes" id="UP000251213">
    <property type="component" value="Unassembled WGS sequence"/>
</dbReference>
<proteinExistence type="predicted"/>
<feature type="signal peptide" evidence="1">
    <location>
        <begin position="1"/>
        <end position="28"/>
    </location>
</feature>